<evidence type="ECO:0000313" key="2">
    <source>
        <dbReference type="Proteomes" id="UP001341840"/>
    </source>
</evidence>
<organism evidence="1 2">
    <name type="scientific">Stylosanthes scabra</name>
    <dbReference type="NCBI Taxonomy" id="79078"/>
    <lineage>
        <taxon>Eukaryota</taxon>
        <taxon>Viridiplantae</taxon>
        <taxon>Streptophyta</taxon>
        <taxon>Embryophyta</taxon>
        <taxon>Tracheophyta</taxon>
        <taxon>Spermatophyta</taxon>
        <taxon>Magnoliopsida</taxon>
        <taxon>eudicotyledons</taxon>
        <taxon>Gunneridae</taxon>
        <taxon>Pentapetalae</taxon>
        <taxon>rosids</taxon>
        <taxon>fabids</taxon>
        <taxon>Fabales</taxon>
        <taxon>Fabaceae</taxon>
        <taxon>Papilionoideae</taxon>
        <taxon>50 kb inversion clade</taxon>
        <taxon>dalbergioids sensu lato</taxon>
        <taxon>Dalbergieae</taxon>
        <taxon>Pterocarpus clade</taxon>
        <taxon>Stylosanthes</taxon>
    </lineage>
</organism>
<dbReference type="EMBL" id="JASCZI010121038">
    <property type="protein sequence ID" value="MED6159133.1"/>
    <property type="molecule type" value="Genomic_DNA"/>
</dbReference>
<keyword evidence="2" id="KW-1185">Reference proteome</keyword>
<accession>A0ABU6UH11</accession>
<feature type="non-terminal residue" evidence="1">
    <location>
        <position position="1"/>
    </location>
</feature>
<comment type="caution">
    <text evidence="1">The sequence shown here is derived from an EMBL/GenBank/DDBJ whole genome shotgun (WGS) entry which is preliminary data.</text>
</comment>
<evidence type="ECO:0000313" key="1">
    <source>
        <dbReference type="EMBL" id="MED6159133.1"/>
    </source>
</evidence>
<sequence length="158" mass="18014">ALKITAVLLSQISNVPLLGIVHDLNHVLRLGGDDNIVVWMTCTLLQRRMIEIWLVKWHVGIKRKAGMNHLPLTAIFLSQTRYSESNYQGTSSSQIWNMTDPPIHMNTLGTLSIKWYATERLIKLTVGHSPLPSRDWLANGLRFQQDPSRPSSRLETYL</sequence>
<gene>
    <name evidence="1" type="ORF">PIB30_039558</name>
</gene>
<name>A0ABU6UH11_9FABA</name>
<proteinExistence type="predicted"/>
<dbReference type="Proteomes" id="UP001341840">
    <property type="component" value="Unassembled WGS sequence"/>
</dbReference>
<protein>
    <submittedName>
        <fullName evidence="1">Uncharacterized protein</fullName>
    </submittedName>
</protein>
<reference evidence="1 2" key="1">
    <citation type="journal article" date="2023" name="Plants (Basel)">
        <title>Bridging the Gap: Combining Genomics and Transcriptomics Approaches to Understand Stylosanthes scabra, an Orphan Legume from the Brazilian Caatinga.</title>
        <authorList>
            <person name="Ferreira-Neto J.R.C."/>
            <person name="da Silva M.D."/>
            <person name="Binneck E."/>
            <person name="de Melo N.F."/>
            <person name="da Silva R.H."/>
            <person name="de Melo A.L.T.M."/>
            <person name="Pandolfi V."/>
            <person name="Bustamante F.O."/>
            <person name="Brasileiro-Vidal A.C."/>
            <person name="Benko-Iseppon A.M."/>
        </authorList>
    </citation>
    <scope>NUCLEOTIDE SEQUENCE [LARGE SCALE GENOMIC DNA]</scope>
    <source>
        <tissue evidence="1">Leaves</tissue>
    </source>
</reference>